<organism evidence="1 2">
    <name type="scientific">Solanum tuberosum</name>
    <name type="common">Potato</name>
    <dbReference type="NCBI Taxonomy" id="4113"/>
    <lineage>
        <taxon>Eukaryota</taxon>
        <taxon>Viridiplantae</taxon>
        <taxon>Streptophyta</taxon>
        <taxon>Embryophyta</taxon>
        <taxon>Tracheophyta</taxon>
        <taxon>Spermatophyta</taxon>
        <taxon>Magnoliopsida</taxon>
        <taxon>eudicotyledons</taxon>
        <taxon>Gunneridae</taxon>
        <taxon>Pentapetalae</taxon>
        <taxon>asterids</taxon>
        <taxon>lamiids</taxon>
        <taxon>Solanales</taxon>
        <taxon>Solanaceae</taxon>
        <taxon>Solanoideae</taxon>
        <taxon>Solaneae</taxon>
        <taxon>Solanum</taxon>
    </lineage>
</organism>
<name>A0ABQ7V642_SOLTU</name>
<dbReference type="Proteomes" id="UP000826656">
    <property type="component" value="Unassembled WGS sequence"/>
</dbReference>
<gene>
    <name evidence="1" type="ORF">KY290_023033</name>
</gene>
<protein>
    <submittedName>
        <fullName evidence="1">Uncharacterized protein</fullName>
    </submittedName>
</protein>
<comment type="caution">
    <text evidence="1">The sequence shown here is derived from an EMBL/GenBank/DDBJ whole genome shotgun (WGS) entry which is preliminary data.</text>
</comment>
<dbReference type="EMBL" id="JAIVGD010000015">
    <property type="protein sequence ID" value="KAH0759540.1"/>
    <property type="molecule type" value="Genomic_DNA"/>
</dbReference>
<evidence type="ECO:0000313" key="2">
    <source>
        <dbReference type="Proteomes" id="UP000826656"/>
    </source>
</evidence>
<keyword evidence="2" id="KW-1185">Reference proteome</keyword>
<proteinExistence type="predicted"/>
<accession>A0ABQ7V642</accession>
<reference evidence="1 2" key="1">
    <citation type="journal article" date="2021" name="bioRxiv">
        <title>Chromosome-scale and haplotype-resolved genome assembly of a tetraploid potato cultivar.</title>
        <authorList>
            <person name="Sun H."/>
            <person name="Jiao W.-B."/>
            <person name="Krause K."/>
            <person name="Campoy J.A."/>
            <person name="Goel M."/>
            <person name="Folz-Donahue K."/>
            <person name="Kukat C."/>
            <person name="Huettel B."/>
            <person name="Schneeberger K."/>
        </authorList>
    </citation>
    <scope>NUCLEOTIDE SEQUENCE [LARGE SCALE GENOMIC DNA]</scope>
    <source>
        <strain evidence="1">SolTubOtavaFocal</strain>
        <tissue evidence="1">Leaves</tissue>
    </source>
</reference>
<evidence type="ECO:0000313" key="1">
    <source>
        <dbReference type="EMBL" id="KAH0759540.1"/>
    </source>
</evidence>
<sequence length="103" mass="12231">MGGDVGPFSIRIRGGEGVCWNAEMMERRRHLWWFAKGRRWCEERKIVKGRTRREMTRGTSYVGKNVCWPELVEWPLTIAGSVKVGEEERKMVLRQRSLIYFKK</sequence>